<organism evidence="2 3">
    <name type="scientific">Nonomuraea insulae</name>
    <dbReference type="NCBI Taxonomy" id="1616787"/>
    <lineage>
        <taxon>Bacteria</taxon>
        <taxon>Bacillati</taxon>
        <taxon>Actinomycetota</taxon>
        <taxon>Actinomycetes</taxon>
        <taxon>Streptosporangiales</taxon>
        <taxon>Streptosporangiaceae</taxon>
        <taxon>Nonomuraea</taxon>
    </lineage>
</organism>
<evidence type="ECO:0000313" key="2">
    <source>
        <dbReference type="EMBL" id="MFC5829328.1"/>
    </source>
</evidence>
<dbReference type="EMBL" id="JBHSPA010000045">
    <property type="protein sequence ID" value="MFC5829328.1"/>
    <property type="molecule type" value="Genomic_DNA"/>
</dbReference>
<dbReference type="Gene3D" id="2.130.10.10">
    <property type="entry name" value="YVTN repeat-like/Quinoprotein amine dehydrogenase"/>
    <property type="match status" value="2"/>
</dbReference>
<name>A0ABW1CWK8_9ACTN</name>
<dbReference type="RefSeq" id="WP_379518815.1">
    <property type="nucleotide sequence ID" value="NZ_JBHSPA010000045.1"/>
</dbReference>
<dbReference type="Proteomes" id="UP001596058">
    <property type="component" value="Unassembled WGS sequence"/>
</dbReference>
<reference evidence="3" key="1">
    <citation type="journal article" date="2019" name="Int. J. Syst. Evol. Microbiol.">
        <title>The Global Catalogue of Microorganisms (GCM) 10K type strain sequencing project: providing services to taxonomists for standard genome sequencing and annotation.</title>
        <authorList>
            <consortium name="The Broad Institute Genomics Platform"/>
            <consortium name="The Broad Institute Genome Sequencing Center for Infectious Disease"/>
            <person name="Wu L."/>
            <person name="Ma J."/>
        </authorList>
    </citation>
    <scope>NUCLEOTIDE SEQUENCE [LARGE SCALE GENOMIC DNA]</scope>
    <source>
        <strain evidence="3">CCUG 53903</strain>
    </source>
</reference>
<dbReference type="SUPFAM" id="SSF50998">
    <property type="entry name" value="Quinoprotein alcohol dehydrogenase-like"/>
    <property type="match status" value="1"/>
</dbReference>
<evidence type="ECO:0000256" key="1">
    <source>
        <dbReference type="SAM" id="MobiDB-lite"/>
    </source>
</evidence>
<protein>
    <submittedName>
        <fullName evidence="2">WD40 repeat domain-containing protein</fullName>
    </submittedName>
</protein>
<dbReference type="InterPro" id="IPR011047">
    <property type="entry name" value="Quinoprotein_ADH-like_sf"/>
</dbReference>
<gene>
    <name evidence="2" type="ORF">ACFPZ3_36150</name>
</gene>
<dbReference type="InterPro" id="IPR015943">
    <property type="entry name" value="WD40/YVTN_repeat-like_dom_sf"/>
</dbReference>
<accession>A0ABW1CWK8</accession>
<evidence type="ECO:0000313" key="3">
    <source>
        <dbReference type="Proteomes" id="UP001596058"/>
    </source>
</evidence>
<feature type="region of interest" description="Disordered" evidence="1">
    <location>
        <begin position="196"/>
        <end position="241"/>
    </location>
</feature>
<feature type="compositionally biased region" description="Acidic residues" evidence="1">
    <location>
        <begin position="223"/>
        <end position="241"/>
    </location>
</feature>
<proteinExistence type="predicted"/>
<keyword evidence="3" id="KW-1185">Reference proteome</keyword>
<comment type="caution">
    <text evidence="2">The sequence shown here is derived from an EMBL/GenBank/DDBJ whole genome shotgun (WGS) entry which is preliminary data.</text>
</comment>
<sequence>MKITDSPGIGREAFEQALRAADWTAFAPEHDLVPLRAALAGLERRHGVTDAHRYATERIREHGALLRHPDVHQVEITAQALSPSGRYLAVGDFGGDDYDRGATLQIWEVTTGRCVNVIDWIVGGIGWPGYGEVIQWSADESRIALAYRSNNVGVWDPFGEDNKPVGTARLTYSGRPDPFALAPGGERAYVRQEDDPGAHGAIVPLDDGEVWPGDARIKPLSDADQDADQDEDEDEDEDEAEEEFVEVFERVVWSRDGRRLYGHLYNGQVRSIDPASGRVTWTAEGDRDHKPAEWSRDESLLAFHHDGRLVIADALTGRRVSEGPGYGKVTFMSWSTRLAVVECGSHVAVVDRTARHRYDLDVAPRSPSYDLDVRPWTWGPDGEQAACLTVEGRVEIWSLGDEAGERLRSFDAPDGATGVHWGADDVLVVLGTKVLRFLRADSGEVIGDFRLLRQPSAPRPLMLDEEDFGKDMYPEPDPTFALDDETWAVALPPGVVIAPPGREDDLAAVLTWAVDRRFAWPVHWGELEVVPDAPAAAERVPAPLREYLEPFRGRVMREPPTSVPVVRASRGA</sequence>